<evidence type="ECO:0000256" key="4">
    <source>
        <dbReference type="ARBA" id="ARBA00022741"/>
    </source>
</evidence>
<evidence type="ECO:0000313" key="13">
    <source>
        <dbReference type="Proteomes" id="UP000186607"/>
    </source>
</evidence>
<sequence length="664" mass="70884">MTAVIPAAATSRPAWKNTSLGRFFRNPRSVAGAGLLGLFVLLALLAPVLTPYNPSSLEFDAFLGFSAQHPLGTTALGQDIFSQFLYGARLTLLVGFAAGLIATFLSVTFGLAAAYFGGKVDEAINTLINVFLVLPGLPLIIVAAAFIRGGGVWPVILVIGLTGWAFGARVLRSQALALRERDFIAAATVAGEGPARIIFVEMLPNMAGLIAANFFGAALYAVLSEAGLSFIGVGDVSLVTWGTMLYWAQAKGALLQGAWWWVALPGLSIALLGTSFALLNFAVDEISNPKLGRGGLKMPKRTLPTAASTSAASDALLAIDNLNVGYVTPTGTVRAVRDVTLEVMPGELLGLAGESGCGKSTLAFAATRLLDPPGAVLGGSVRLAEHDLLALSPEALRQVRWKEFSIVFQASMSVLNPVLKIREQVYDAMQAHGVTDKARLDARARELFDLVGIQTSYLDAYPHQLSGGMKQRVVIAIALALEPKLIVMDEPTTALDVVVQRQILQEINAVRRRLGISIVFITHDLSLLVEMSDRVAIMYAGEVVEQAPAHQLYAQPAHPYTQQLMNSFPPMTGPRTRRSGIPGKPPSLSAEIVGCPFFERCTKRMPGVCDVKPLQTFPVAENQTAACFLYDPTVSPTLKENAIRDSQINAGEVSREPARSARPN</sequence>
<dbReference type="SUPFAM" id="SSF52540">
    <property type="entry name" value="P-loop containing nucleoside triphosphate hydrolases"/>
    <property type="match status" value="1"/>
</dbReference>
<dbReference type="STRING" id="249408.BOO71_0006436"/>
<evidence type="ECO:0000256" key="9">
    <source>
        <dbReference type="SAM" id="MobiDB-lite"/>
    </source>
</evidence>
<dbReference type="InterPro" id="IPR027417">
    <property type="entry name" value="P-loop_NTPase"/>
</dbReference>
<evidence type="ECO:0000259" key="10">
    <source>
        <dbReference type="PROSITE" id="PS50893"/>
    </source>
</evidence>
<proteinExistence type="inferred from homology"/>
<dbReference type="CDD" id="cd03257">
    <property type="entry name" value="ABC_NikE_OppD_transporters"/>
    <property type="match status" value="1"/>
</dbReference>
<dbReference type="InterPro" id="IPR003593">
    <property type="entry name" value="AAA+_ATPase"/>
</dbReference>
<dbReference type="InterPro" id="IPR000515">
    <property type="entry name" value="MetI-like"/>
</dbReference>
<feature type="transmembrane region" description="Helical" evidence="8">
    <location>
        <begin position="206"/>
        <end position="223"/>
    </location>
</feature>
<dbReference type="Gene3D" id="1.10.3720.10">
    <property type="entry name" value="MetI-like"/>
    <property type="match status" value="1"/>
</dbReference>
<evidence type="ECO:0000256" key="7">
    <source>
        <dbReference type="ARBA" id="ARBA00023136"/>
    </source>
</evidence>
<protein>
    <submittedName>
        <fullName evidence="12">Dipeptide transport system permease protein DppC</fullName>
    </submittedName>
</protein>
<dbReference type="PROSITE" id="PS50893">
    <property type="entry name" value="ABC_TRANSPORTER_2"/>
    <property type="match status" value="1"/>
</dbReference>
<dbReference type="GO" id="GO:0015833">
    <property type="term" value="P:peptide transport"/>
    <property type="evidence" value="ECO:0007669"/>
    <property type="project" value="InterPro"/>
</dbReference>
<comment type="subcellular location">
    <subcellularLocation>
        <location evidence="8">Cell membrane</location>
        <topology evidence="8">Multi-pass membrane protein</topology>
    </subcellularLocation>
    <subcellularLocation>
        <location evidence="1">Membrane</location>
        <topology evidence="1">Multi-pass membrane protein</topology>
    </subcellularLocation>
</comment>
<keyword evidence="7 8" id="KW-0472">Membrane</keyword>
<gene>
    <name evidence="12" type="ORF">BOO71_0006436</name>
</gene>
<dbReference type="Gene3D" id="3.40.50.300">
    <property type="entry name" value="P-loop containing nucleotide triphosphate hydrolases"/>
    <property type="match status" value="1"/>
</dbReference>
<keyword evidence="6 8" id="KW-1133">Transmembrane helix</keyword>
<dbReference type="AlphaFoldDB" id="A0A1U7NZA6"/>
<dbReference type="InterPro" id="IPR017871">
    <property type="entry name" value="ABC_transporter-like_CS"/>
</dbReference>
<feature type="compositionally biased region" description="Basic and acidic residues" evidence="9">
    <location>
        <begin position="653"/>
        <end position="664"/>
    </location>
</feature>
<dbReference type="InterPro" id="IPR025966">
    <property type="entry name" value="OppC_N"/>
</dbReference>
<dbReference type="InterPro" id="IPR003439">
    <property type="entry name" value="ABC_transporter-like_ATP-bd"/>
</dbReference>
<dbReference type="Pfam" id="PF00528">
    <property type="entry name" value="BPD_transp_1"/>
    <property type="match status" value="1"/>
</dbReference>
<evidence type="ECO:0000313" key="12">
    <source>
        <dbReference type="EMBL" id="OLV18244.1"/>
    </source>
</evidence>
<feature type="domain" description="ABC transporter" evidence="10">
    <location>
        <begin position="319"/>
        <end position="565"/>
    </location>
</feature>
<evidence type="ECO:0000256" key="6">
    <source>
        <dbReference type="ARBA" id="ARBA00022989"/>
    </source>
</evidence>
<feature type="transmembrane region" description="Helical" evidence="8">
    <location>
        <begin position="30"/>
        <end position="49"/>
    </location>
</feature>
<dbReference type="InterPro" id="IPR035906">
    <property type="entry name" value="MetI-like_sf"/>
</dbReference>
<dbReference type="Pfam" id="PF00005">
    <property type="entry name" value="ABC_tran"/>
    <property type="match status" value="1"/>
</dbReference>
<dbReference type="PANTHER" id="PTHR43067">
    <property type="entry name" value="OLIGOPEPTIDE/DIPEPTIDE ABC TRANSPORTER, ATPASE SUBUNIT"/>
    <property type="match status" value="1"/>
</dbReference>
<dbReference type="Pfam" id="PF08352">
    <property type="entry name" value="oligo_HPY"/>
    <property type="match status" value="1"/>
</dbReference>
<dbReference type="RefSeq" id="WP_083653350.1">
    <property type="nucleotide sequence ID" value="NZ_MSTI01000070.1"/>
</dbReference>
<evidence type="ECO:0000256" key="2">
    <source>
        <dbReference type="ARBA" id="ARBA00022448"/>
    </source>
</evidence>
<feature type="transmembrane region" description="Helical" evidence="8">
    <location>
        <begin position="127"/>
        <end position="147"/>
    </location>
</feature>
<dbReference type="Proteomes" id="UP000186607">
    <property type="component" value="Unassembled WGS sequence"/>
</dbReference>
<reference evidence="12 13" key="1">
    <citation type="submission" date="2017-01" db="EMBL/GenBank/DDBJ databases">
        <title>Genome Analysis of Deinococcus marmoris KOPRI26562.</title>
        <authorList>
            <person name="Kim J.H."/>
            <person name="Oh H.-M."/>
        </authorList>
    </citation>
    <scope>NUCLEOTIDE SEQUENCE [LARGE SCALE GENOMIC DNA]</scope>
    <source>
        <strain evidence="12 13">KOPRI26562</strain>
    </source>
</reference>
<dbReference type="PANTHER" id="PTHR43067:SF3">
    <property type="entry name" value="MALTOSE ABC TRANSPORTER, ATP-BINDING PROTEIN"/>
    <property type="match status" value="1"/>
</dbReference>
<evidence type="ECO:0000259" key="11">
    <source>
        <dbReference type="PROSITE" id="PS50928"/>
    </source>
</evidence>
<name>A0A1U7NZA6_9DEIO</name>
<evidence type="ECO:0000256" key="1">
    <source>
        <dbReference type="ARBA" id="ARBA00004141"/>
    </source>
</evidence>
<dbReference type="Pfam" id="PF12911">
    <property type="entry name" value="OppC_N"/>
    <property type="match status" value="1"/>
</dbReference>
<comment type="similarity">
    <text evidence="8">Belongs to the binding-protein-dependent transport system permease family.</text>
</comment>
<evidence type="ECO:0000256" key="3">
    <source>
        <dbReference type="ARBA" id="ARBA00022692"/>
    </source>
</evidence>
<dbReference type="CDD" id="cd06261">
    <property type="entry name" value="TM_PBP2"/>
    <property type="match status" value="1"/>
</dbReference>
<feature type="transmembrane region" description="Helical" evidence="8">
    <location>
        <begin position="259"/>
        <end position="283"/>
    </location>
</feature>
<dbReference type="SMART" id="SM00382">
    <property type="entry name" value="AAA"/>
    <property type="match status" value="1"/>
</dbReference>
<keyword evidence="13" id="KW-1185">Reference proteome</keyword>
<feature type="domain" description="ABC transmembrane type-1" evidence="11">
    <location>
        <begin position="88"/>
        <end position="280"/>
    </location>
</feature>
<dbReference type="GO" id="GO:0016887">
    <property type="term" value="F:ATP hydrolysis activity"/>
    <property type="evidence" value="ECO:0007669"/>
    <property type="project" value="InterPro"/>
</dbReference>
<dbReference type="GO" id="GO:0055085">
    <property type="term" value="P:transmembrane transport"/>
    <property type="evidence" value="ECO:0007669"/>
    <property type="project" value="InterPro"/>
</dbReference>
<dbReference type="GO" id="GO:0005524">
    <property type="term" value="F:ATP binding"/>
    <property type="evidence" value="ECO:0007669"/>
    <property type="project" value="UniProtKB-KW"/>
</dbReference>
<feature type="region of interest" description="Disordered" evidence="9">
    <location>
        <begin position="642"/>
        <end position="664"/>
    </location>
</feature>
<keyword evidence="2 8" id="KW-0813">Transport</keyword>
<dbReference type="OrthoDB" id="9806285at2"/>
<keyword evidence="4" id="KW-0547">Nucleotide-binding</keyword>
<evidence type="ECO:0000256" key="8">
    <source>
        <dbReference type="RuleBase" id="RU363032"/>
    </source>
</evidence>
<dbReference type="FunFam" id="3.40.50.300:FF:000016">
    <property type="entry name" value="Oligopeptide ABC transporter ATP-binding component"/>
    <property type="match status" value="1"/>
</dbReference>
<dbReference type="GO" id="GO:0005886">
    <property type="term" value="C:plasma membrane"/>
    <property type="evidence" value="ECO:0007669"/>
    <property type="project" value="UniProtKB-SubCell"/>
</dbReference>
<dbReference type="PROSITE" id="PS00211">
    <property type="entry name" value="ABC_TRANSPORTER_1"/>
    <property type="match status" value="1"/>
</dbReference>
<dbReference type="PROSITE" id="PS50928">
    <property type="entry name" value="ABC_TM1"/>
    <property type="match status" value="1"/>
</dbReference>
<feature type="transmembrane region" description="Helical" evidence="8">
    <location>
        <begin position="229"/>
        <end position="247"/>
    </location>
</feature>
<keyword evidence="3 8" id="KW-0812">Transmembrane</keyword>
<organism evidence="12 13">
    <name type="scientific">Deinococcus marmoris</name>
    <dbReference type="NCBI Taxonomy" id="249408"/>
    <lineage>
        <taxon>Bacteria</taxon>
        <taxon>Thermotogati</taxon>
        <taxon>Deinococcota</taxon>
        <taxon>Deinococci</taxon>
        <taxon>Deinococcales</taxon>
        <taxon>Deinococcaceae</taxon>
        <taxon>Deinococcus</taxon>
    </lineage>
</organism>
<accession>A0A1U7NZA6</accession>
<dbReference type="NCBIfam" id="TIGR01727">
    <property type="entry name" value="oligo_HPY"/>
    <property type="match status" value="1"/>
</dbReference>
<feature type="transmembrane region" description="Helical" evidence="8">
    <location>
        <begin position="92"/>
        <end position="115"/>
    </location>
</feature>
<dbReference type="SUPFAM" id="SSF161098">
    <property type="entry name" value="MetI-like"/>
    <property type="match status" value="1"/>
</dbReference>
<keyword evidence="5" id="KW-0067">ATP-binding</keyword>
<dbReference type="InterPro" id="IPR013563">
    <property type="entry name" value="Oligopep_ABC_C"/>
</dbReference>
<evidence type="ECO:0000256" key="5">
    <source>
        <dbReference type="ARBA" id="ARBA00022840"/>
    </source>
</evidence>
<dbReference type="EMBL" id="MSTI01000070">
    <property type="protein sequence ID" value="OLV18244.1"/>
    <property type="molecule type" value="Genomic_DNA"/>
</dbReference>
<feature type="transmembrane region" description="Helical" evidence="8">
    <location>
        <begin position="153"/>
        <end position="171"/>
    </location>
</feature>
<comment type="caution">
    <text evidence="12">The sequence shown here is derived from an EMBL/GenBank/DDBJ whole genome shotgun (WGS) entry which is preliminary data.</text>
</comment>